<dbReference type="Proteomes" id="UP001291912">
    <property type="component" value="Unassembled WGS sequence"/>
</dbReference>
<evidence type="ECO:0000256" key="4">
    <source>
        <dbReference type="ARBA" id="ARBA00022692"/>
    </source>
</evidence>
<keyword evidence="5 7" id="KW-1133">Transmembrane helix</keyword>
<evidence type="ECO:0000313" key="10">
    <source>
        <dbReference type="Proteomes" id="UP001291912"/>
    </source>
</evidence>
<dbReference type="InterPro" id="IPR035906">
    <property type="entry name" value="MetI-like_sf"/>
</dbReference>
<feature type="transmembrane region" description="Helical" evidence="7">
    <location>
        <begin position="55"/>
        <end position="80"/>
    </location>
</feature>
<evidence type="ECO:0000256" key="3">
    <source>
        <dbReference type="ARBA" id="ARBA00022475"/>
    </source>
</evidence>
<proteinExistence type="inferred from homology"/>
<dbReference type="EMBL" id="JAWJYN010000001">
    <property type="protein sequence ID" value="MDZ8160372.1"/>
    <property type="molecule type" value="Genomic_DNA"/>
</dbReference>
<gene>
    <name evidence="9" type="ORF">R2Q92_00875</name>
</gene>
<dbReference type="InterPro" id="IPR051393">
    <property type="entry name" value="ABC_transporter_permease"/>
</dbReference>
<feature type="transmembrane region" description="Helical" evidence="7">
    <location>
        <begin position="247"/>
        <end position="269"/>
    </location>
</feature>
<keyword evidence="2 7" id="KW-0813">Transport</keyword>
<evidence type="ECO:0000259" key="8">
    <source>
        <dbReference type="PROSITE" id="PS50928"/>
    </source>
</evidence>
<evidence type="ECO:0000313" key="9">
    <source>
        <dbReference type="EMBL" id="MDZ8160372.1"/>
    </source>
</evidence>
<comment type="similarity">
    <text evidence="7">Belongs to the binding-protein-dependent transport system permease family.</text>
</comment>
<dbReference type="SUPFAM" id="SSF161098">
    <property type="entry name" value="MetI-like"/>
    <property type="match status" value="1"/>
</dbReference>
<evidence type="ECO:0000256" key="7">
    <source>
        <dbReference type="RuleBase" id="RU363032"/>
    </source>
</evidence>
<keyword evidence="4 7" id="KW-0812">Transmembrane</keyword>
<dbReference type="PANTHER" id="PTHR30193">
    <property type="entry name" value="ABC TRANSPORTER PERMEASE PROTEIN"/>
    <property type="match status" value="1"/>
</dbReference>
<comment type="caution">
    <text evidence="9">The sequence shown here is derived from an EMBL/GenBank/DDBJ whole genome shotgun (WGS) entry which is preliminary data.</text>
</comment>
<keyword evidence="10" id="KW-1185">Reference proteome</keyword>
<evidence type="ECO:0000256" key="6">
    <source>
        <dbReference type="ARBA" id="ARBA00023136"/>
    </source>
</evidence>
<accession>A0ABU5N2T4</accession>
<evidence type="ECO:0000256" key="1">
    <source>
        <dbReference type="ARBA" id="ARBA00004651"/>
    </source>
</evidence>
<dbReference type="CDD" id="cd06261">
    <property type="entry name" value="TM_PBP2"/>
    <property type="match status" value="1"/>
</dbReference>
<keyword evidence="6 7" id="KW-0472">Membrane</keyword>
<dbReference type="PANTHER" id="PTHR30193:SF37">
    <property type="entry name" value="INNER MEMBRANE ABC TRANSPORTER PERMEASE PROTEIN YCJO"/>
    <property type="match status" value="1"/>
</dbReference>
<dbReference type="PROSITE" id="PS50928">
    <property type="entry name" value="ABC_TM1"/>
    <property type="match status" value="1"/>
</dbReference>
<keyword evidence="3" id="KW-1003">Cell membrane</keyword>
<dbReference type="Gene3D" id="1.10.3720.10">
    <property type="entry name" value="MetI-like"/>
    <property type="match status" value="1"/>
</dbReference>
<dbReference type="Pfam" id="PF00528">
    <property type="entry name" value="BPD_transp_1"/>
    <property type="match status" value="1"/>
</dbReference>
<protein>
    <submittedName>
        <fullName evidence="9">Sugar ABC transporter permease</fullName>
    </submittedName>
</protein>
<dbReference type="RefSeq" id="WP_206697123.1">
    <property type="nucleotide sequence ID" value="NZ_BAAAPT010000001.1"/>
</dbReference>
<evidence type="ECO:0000256" key="5">
    <source>
        <dbReference type="ARBA" id="ARBA00022989"/>
    </source>
</evidence>
<organism evidence="9 10">
    <name type="scientific">Microbacterium aquimaris</name>
    <dbReference type="NCBI Taxonomy" id="459816"/>
    <lineage>
        <taxon>Bacteria</taxon>
        <taxon>Bacillati</taxon>
        <taxon>Actinomycetota</taxon>
        <taxon>Actinomycetes</taxon>
        <taxon>Micrococcales</taxon>
        <taxon>Microbacteriaceae</taxon>
        <taxon>Microbacterium</taxon>
    </lineage>
</organism>
<feature type="transmembrane region" description="Helical" evidence="7">
    <location>
        <begin position="187"/>
        <end position="212"/>
    </location>
</feature>
<feature type="transmembrane region" description="Helical" evidence="7">
    <location>
        <begin position="142"/>
        <end position="166"/>
    </location>
</feature>
<feature type="transmembrane region" description="Helical" evidence="7">
    <location>
        <begin position="92"/>
        <end position="111"/>
    </location>
</feature>
<dbReference type="InterPro" id="IPR000515">
    <property type="entry name" value="MetI-like"/>
</dbReference>
<feature type="domain" description="ABC transmembrane type-1" evidence="8">
    <location>
        <begin position="55"/>
        <end position="268"/>
    </location>
</feature>
<evidence type="ECO:0000256" key="2">
    <source>
        <dbReference type="ARBA" id="ARBA00022448"/>
    </source>
</evidence>
<sequence length="277" mass="29509">MILPAIVLMVAFYAVPTAQAVRMSFSDWGGIGEITFDGWDNYIEVLTGSALYQSLGVTVVFALGSALGRVGIATLLAAAVSQGVRGSKFYRIVWFIPAVAPSAAVAVYWSTAFQPGVGTFNAVLGLFGLSDRTAFLADPATAIWPIIFVDVWVGVGFAFLLILGAMETVPTSVYEAARIDGAGRVRQFFTMTLPLIRPVLVVVTILQLVWAFNNFTLVWGMTKGGPGSATTTLPVLVYREAFVDGDYGSATAVAVLSGILLIIVGFIAMRFSQSKQK</sequence>
<comment type="subcellular location">
    <subcellularLocation>
        <location evidence="1 7">Cell membrane</location>
        <topology evidence="1 7">Multi-pass membrane protein</topology>
    </subcellularLocation>
</comment>
<reference evidence="9 10" key="1">
    <citation type="submission" date="2023-10" db="EMBL/GenBank/DDBJ databases">
        <title>Microbacterium xanthum sp. nov., isolated from seaweed.</title>
        <authorList>
            <person name="Lee S.D."/>
        </authorList>
    </citation>
    <scope>NUCLEOTIDE SEQUENCE [LARGE SCALE GENOMIC DNA]</scope>
    <source>
        <strain evidence="9 10">KCTC 19124</strain>
    </source>
</reference>
<name>A0ABU5N2T4_9MICO</name>